<evidence type="ECO:0000313" key="1">
    <source>
        <dbReference type="EMBL" id="MDQ0188845.1"/>
    </source>
</evidence>
<accession>A0ABT9XEX3</accession>
<sequence>MDWSKETAKVYVGQWVHCHSVYGMHQGMVHRALRDGIILVQHIQLADGAPCDANSFEPGVYAAGDDRDIQPAQFLAAPGLFIPYRGLFGLWPVPFFPI</sequence>
<dbReference type="RefSeq" id="WP_274455185.1">
    <property type="nucleotide sequence ID" value="NZ_CP067097.1"/>
</dbReference>
<comment type="caution">
    <text evidence="1">The sequence shown here is derived from an EMBL/GenBank/DDBJ whole genome shotgun (WGS) entry which is preliminary data.</text>
</comment>
<keyword evidence="2" id="KW-1185">Reference proteome</keyword>
<name>A0ABT9XEX3_9BACL</name>
<dbReference type="EMBL" id="JAUSTP010000002">
    <property type="protein sequence ID" value="MDQ0188845.1"/>
    <property type="molecule type" value="Genomic_DNA"/>
</dbReference>
<protein>
    <submittedName>
        <fullName evidence="1">Uncharacterized protein</fullName>
    </submittedName>
</protein>
<evidence type="ECO:0000313" key="2">
    <source>
        <dbReference type="Proteomes" id="UP001232973"/>
    </source>
</evidence>
<reference evidence="1 2" key="1">
    <citation type="submission" date="2023-07" db="EMBL/GenBank/DDBJ databases">
        <title>Genomic Encyclopedia of Type Strains, Phase IV (KMG-IV): sequencing the most valuable type-strain genomes for metagenomic binning, comparative biology and taxonomic classification.</title>
        <authorList>
            <person name="Goeker M."/>
        </authorList>
    </citation>
    <scope>NUCLEOTIDE SEQUENCE [LARGE SCALE GENOMIC DNA]</scope>
    <source>
        <strain evidence="1 2">DSM 4006</strain>
    </source>
</reference>
<proteinExistence type="predicted"/>
<gene>
    <name evidence="1" type="ORF">J2S03_000657</name>
</gene>
<dbReference type="Proteomes" id="UP001232973">
    <property type="component" value="Unassembled WGS sequence"/>
</dbReference>
<organism evidence="1 2">
    <name type="scientific">Alicyclobacillus cycloheptanicus</name>
    <dbReference type="NCBI Taxonomy" id="1457"/>
    <lineage>
        <taxon>Bacteria</taxon>
        <taxon>Bacillati</taxon>
        <taxon>Bacillota</taxon>
        <taxon>Bacilli</taxon>
        <taxon>Bacillales</taxon>
        <taxon>Alicyclobacillaceae</taxon>
        <taxon>Alicyclobacillus</taxon>
    </lineage>
</organism>